<feature type="region of interest" description="Disordered" evidence="1">
    <location>
        <begin position="1"/>
        <end position="30"/>
    </location>
</feature>
<reference evidence="4 5" key="3">
    <citation type="submission" date="2019-11" db="EMBL/GenBank/DDBJ databases">
        <title>Type strains purchased from KCTC, JCM and DSMZ.</title>
        <authorList>
            <person name="Lu H."/>
        </authorList>
    </citation>
    <scope>NUCLEOTIDE SEQUENCE [LARGE SCALE GENOMIC DNA]</scope>
    <source>
        <strain evidence="4 5">KCTC 52429</strain>
    </source>
</reference>
<evidence type="ECO:0000256" key="1">
    <source>
        <dbReference type="SAM" id="MobiDB-lite"/>
    </source>
</evidence>
<reference evidence="6" key="2">
    <citation type="journal article" date="2019" name="Int. J. Syst. Evol. Microbiol.">
        <title>The Global Catalogue of Microorganisms (GCM) 10K type strain sequencing project: providing services to taxonomists for standard genome sequencing and annotation.</title>
        <authorList>
            <consortium name="The Broad Institute Genomics Platform"/>
            <consortium name="The Broad Institute Genome Sequencing Center for Infectious Disease"/>
            <person name="Wu L."/>
            <person name="Ma J."/>
        </authorList>
    </citation>
    <scope>NUCLEOTIDE SEQUENCE [LARGE SCALE GENOMIC DNA]</scope>
    <source>
        <strain evidence="6">CGMCC 1.15931</strain>
    </source>
</reference>
<dbReference type="EMBL" id="WNKZ01000044">
    <property type="protein sequence ID" value="MTV54164.1"/>
    <property type="molecule type" value="Genomic_DNA"/>
</dbReference>
<feature type="compositionally biased region" description="Basic and acidic residues" evidence="1">
    <location>
        <begin position="187"/>
        <end position="198"/>
    </location>
</feature>
<dbReference type="OrthoDB" id="8759990at2"/>
<evidence type="ECO:0000313" key="4">
    <source>
        <dbReference type="EMBL" id="MTV54164.1"/>
    </source>
</evidence>
<sequence length="245" mass="24712">MEDESQVPPPFTARPESQPDAQQTVQPRAESATPALSRKVLFGVLAVLVVAFTAGSVYLGYQVVTTSQVDKLGKAVTEQGAAKAPSVPAIPAAPAAAVPAAPEVATMDLPRSDAAMGAGPSAPPTLPSAEELLAQGTKPAKPAPAPAALVRDLPDWLATEVGGTAPRAAVAPVEAASSGASGDESAESVKERGKDKTPARTAPERASAVFARCPKPGESGAVECRRAVCSGAARKQAACSAYLQQ</sequence>
<accession>A0A6I3SYI4</accession>
<reference evidence="3" key="1">
    <citation type="journal article" date="2014" name="Int. J. Syst. Evol. Microbiol.">
        <title>Complete genome of a new Firmicutes species belonging to the dominant human colonic microbiota ('Ruminococcus bicirculans') reveals two chromosomes and a selective capacity to utilize plant glucans.</title>
        <authorList>
            <consortium name="NISC Comparative Sequencing Program"/>
            <person name="Wegmann U."/>
            <person name="Louis P."/>
            <person name="Goesmann A."/>
            <person name="Henrissat B."/>
            <person name="Duncan S.H."/>
            <person name="Flint H.J."/>
        </authorList>
    </citation>
    <scope>NUCLEOTIDE SEQUENCE</scope>
    <source>
        <strain evidence="3">CGMCC 1.15931</strain>
    </source>
</reference>
<comment type="caution">
    <text evidence="4">The sequence shown here is derived from an EMBL/GenBank/DDBJ whole genome shotgun (WGS) entry which is preliminary data.</text>
</comment>
<evidence type="ECO:0000313" key="6">
    <source>
        <dbReference type="Proteomes" id="UP000622638"/>
    </source>
</evidence>
<dbReference type="Proteomes" id="UP000430634">
    <property type="component" value="Unassembled WGS sequence"/>
</dbReference>
<keyword evidence="2" id="KW-1133">Transmembrane helix</keyword>
<gene>
    <name evidence="3" type="ORF">GCM10011572_40860</name>
    <name evidence="4" type="ORF">GM672_15645</name>
</gene>
<dbReference type="RefSeq" id="WP_155471465.1">
    <property type="nucleotide sequence ID" value="NZ_BMKG01000020.1"/>
</dbReference>
<evidence type="ECO:0000256" key="2">
    <source>
        <dbReference type="SAM" id="Phobius"/>
    </source>
</evidence>
<name>A0A6I3SYI4_9BURK</name>
<feature type="transmembrane region" description="Helical" evidence="2">
    <location>
        <begin position="40"/>
        <end position="61"/>
    </location>
</feature>
<keyword evidence="2" id="KW-0812">Transmembrane</keyword>
<evidence type="ECO:0000313" key="3">
    <source>
        <dbReference type="EMBL" id="GGC15360.1"/>
    </source>
</evidence>
<dbReference type="AlphaFoldDB" id="A0A6I3SYI4"/>
<feature type="compositionally biased region" description="Low complexity" evidence="1">
    <location>
        <begin position="169"/>
        <end position="183"/>
    </location>
</feature>
<keyword evidence="6" id="KW-1185">Reference proteome</keyword>
<protein>
    <submittedName>
        <fullName evidence="4">Uncharacterized protein</fullName>
    </submittedName>
</protein>
<evidence type="ECO:0000313" key="5">
    <source>
        <dbReference type="Proteomes" id="UP000430634"/>
    </source>
</evidence>
<dbReference type="Proteomes" id="UP000622638">
    <property type="component" value="Unassembled WGS sequence"/>
</dbReference>
<feature type="region of interest" description="Disordered" evidence="1">
    <location>
        <begin position="169"/>
        <end position="208"/>
    </location>
</feature>
<dbReference type="EMBL" id="BMKG01000020">
    <property type="protein sequence ID" value="GGC15360.1"/>
    <property type="molecule type" value="Genomic_DNA"/>
</dbReference>
<reference evidence="3" key="4">
    <citation type="submission" date="2024-05" db="EMBL/GenBank/DDBJ databases">
        <authorList>
            <person name="Sun Q."/>
            <person name="Zhou Y."/>
        </authorList>
    </citation>
    <scope>NUCLEOTIDE SEQUENCE</scope>
    <source>
        <strain evidence="3">CGMCC 1.15931</strain>
    </source>
</reference>
<proteinExistence type="predicted"/>
<organism evidence="4 5">
    <name type="scientific">Pseudoduganella buxea</name>
    <dbReference type="NCBI Taxonomy" id="1949069"/>
    <lineage>
        <taxon>Bacteria</taxon>
        <taxon>Pseudomonadati</taxon>
        <taxon>Pseudomonadota</taxon>
        <taxon>Betaproteobacteria</taxon>
        <taxon>Burkholderiales</taxon>
        <taxon>Oxalobacteraceae</taxon>
        <taxon>Telluria group</taxon>
        <taxon>Pseudoduganella</taxon>
    </lineage>
</organism>
<keyword evidence="2" id="KW-0472">Membrane</keyword>